<feature type="region of interest" description="Disordered" evidence="1">
    <location>
        <begin position="108"/>
        <end position="130"/>
    </location>
</feature>
<gene>
    <name evidence="3" type="ORF">EVA69_06400</name>
</gene>
<sequence>MHTVARIILTLLWVAIPALIHGQDFTAQSRDSQRVTPQQLDYFLVQAFNAPSSTQRLALNHIGIQGQQSADGFLITSVLESYPAHRAGLNRGDIITTANGQPFHPVRSFNPSAGSSGAKQTTPVPSKLSINRDGTPLTVTVTPIYENLYDSFRTASVASAQQFNSGNKVVGYVHLWALSRSSNDLISTQRLFEELAQCDGIILDLRDSFGFVDREHLELALSAGARMKLDRPQGWLKTINSSLEDLPGEAFRRPLAVLVNARTRGGPELLAHELGKLERIVTMGKPTPGRIGSYMLDRSTKTAEYQPATQTLVDGEVFEESGLAPETVIEFPLFDSRRDDPQFDAAFNQLMGVI</sequence>
<feature type="domain" description="PDZ" evidence="2">
    <location>
        <begin position="44"/>
        <end position="110"/>
    </location>
</feature>
<dbReference type="InterPro" id="IPR001478">
    <property type="entry name" value="PDZ"/>
</dbReference>
<name>A0A520RUM4_9GAMM</name>
<dbReference type="EMBL" id="SHAH01000115">
    <property type="protein sequence ID" value="RZO73874.1"/>
    <property type="molecule type" value="Genomic_DNA"/>
</dbReference>
<evidence type="ECO:0000313" key="3">
    <source>
        <dbReference type="EMBL" id="RZO73874.1"/>
    </source>
</evidence>
<dbReference type="PANTHER" id="PTHR32060:SF30">
    <property type="entry name" value="CARBOXY-TERMINAL PROCESSING PROTEASE CTPA"/>
    <property type="match status" value="1"/>
</dbReference>
<reference evidence="3 4" key="1">
    <citation type="submission" date="2019-02" db="EMBL/GenBank/DDBJ databases">
        <title>Prokaryotic population dynamics and viral predation in marine succession experiment using metagenomics: the confinement effect.</title>
        <authorList>
            <person name="Haro-Moreno J.M."/>
            <person name="Rodriguez-Valera F."/>
            <person name="Lopez-Perez M."/>
        </authorList>
    </citation>
    <scope>NUCLEOTIDE SEQUENCE [LARGE SCALE GENOMIC DNA]</scope>
    <source>
        <strain evidence="3">MED-G158</strain>
    </source>
</reference>
<protein>
    <submittedName>
        <fullName evidence="3">PDZ domain-containing protein</fullName>
    </submittedName>
</protein>
<evidence type="ECO:0000259" key="2">
    <source>
        <dbReference type="PROSITE" id="PS50106"/>
    </source>
</evidence>
<dbReference type="GO" id="GO:0006508">
    <property type="term" value="P:proteolysis"/>
    <property type="evidence" value="ECO:0007669"/>
    <property type="project" value="InterPro"/>
</dbReference>
<evidence type="ECO:0000313" key="4">
    <source>
        <dbReference type="Proteomes" id="UP000320404"/>
    </source>
</evidence>
<dbReference type="GO" id="GO:0008236">
    <property type="term" value="F:serine-type peptidase activity"/>
    <property type="evidence" value="ECO:0007669"/>
    <property type="project" value="InterPro"/>
</dbReference>
<dbReference type="PROSITE" id="PS50106">
    <property type="entry name" value="PDZ"/>
    <property type="match status" value="1"/>
</dbReference>
<dbReference type="SUPFAM" id="SSF52096">
    <property type="entry name" value="ClpP/crotonase"/>
    <property type="match status" value="1"/>
</dbReference>
<dbReference type="Gene3D" id="3.90.226.10">
    <property type="entry name" value="2-enoyl-CoA Hydratase, Chain A, domain 1"/>
    <property type="match status" value="1"/>
</dbReference>
<dbReference type="Pfam" id="PF03572">
    <property type="entry name" value="Peptidase_S41"/>
    <property type="match status" value="1"/>
</dbReference>
<dbReference type="AlphaFoldDB" id="A0A520RUM4"/>
<proteinExistence type="predicted"/>
<evidence type="ECO:0000256" key="1">
    <source>
        <dbReference type="SAM" id="MobiDB-lite"/>
    </source>
</evidence>
<accession>A0A520RUM4</accession>
<dbReference type="Proteomes" id="UP000320404">
    <property type="component" value="Unassembled WGS sequence"/>
</dbReference>
<organism evidence="3 4">
    <name type="scientific">OM182 bacterium</name>
    <dbReference type="NCBI Taxonomy" id="2510334"/>
    <lineage>
        <taxon>Bacteria</taxon>
        <taxon>Pseudomonadati</taxon>
        <taxon>Pseudomonadota</taxon>
        <taxon>Gammaproteobacteria</taxon>
        <taxon>OMG group</taxon>
        <taxon>OM182 clade</taxon>
    </lineage>
</organism>
<dbReference type="GO" id="GO:0030288">
    <property type="term" value="C:outer membrane-bounded periplasmic space"/>
    <property type="evidence" value="ECO:0007669"/>
    <property type="project" value="TreeGrafter"/>
</dbReference>
<feature type="compositionally biased region" description="Polar residues" evidence="1">
    <location>
        <begin position="109"/>
        <end position="124"/>
    </location>
</feature>
<dbReference type="GO" id="GO:0004175">
    <property type="term" value="F:endopeptidase activity"/>
    <property type="evidence" value="ECO:0007669"/>
    <property type="project" value="TreeGrafter"/>
</dbReference>
<dbReference type="GO" id="GO:0007165">
    <property type="term" value="P:signal transduction"/>
    <property type="evidence" value="ECO:0007669"/>
    <property type="project" value="TreeGrafter"/>
</dbReference>
<dbReference type="Pfam" id="PF13180">
    <property type="entry name" value="PDZ_2"/>
    <property type="match status" value="1"/>
</dbReference>
<dbReference type="Gene3D" id="2.30.42.10">
    <property type="match status" value="1"/>
</dbReference>
<dbReference type="InterPro" id="IPR036034">
    <property type="entry name" value="PDZ_sf"/>
</dbReference>
<dbReference type="SUPFAM" id="SSF50156">
    <property type="entry name" value="PDZ domain-like"/>
    <property type="match status" value="1"/>
</dbReference>
<dbReference type="SMART" id="SM00245">
    <property type="entry name" value="TSPc"/>
    <property type="match status" value="1"/>
</dbReference>
<comment type="caution">
    <text evidence="3">The sequence shown here is derived from an EMBL/GenBank/DDBJ whole genome shotgun (WGS) entry which is preliminary data.</text>
</comment>
<dbReference type="InterPro" id="IPR005151">
    <property type="entry name" value="Tail-specific_protease"/>
</dbReference>
<dbReference type="PANTHER" id="PTHR32060">
    <property type="entry name" value="TAIL-SPECIFIC PROTEASE"/>
    <property type="match status" value="1"/>
</dbReference>
<dbReference type="InterPro" id="IPR029045">
    <property type="entry name" value="ClpP/crotonase-like_dom_sf"/>
</dbReference>